<protein>
    <recommendedName>
        <fullName evidence="4">Organic solvent tolerance-like N-terminal domain-containing protein</fullName>
    </recommendedName>
</protein>
<evidence type="ECO:0000256" key="1">
    <source>
        <dbReference type="SAM" id="SignalP"/>
    </source>
</evidence>
<evidence type="ECO:0000313" key="2">
    <source>
        <dbReference type="EMBL" id="GLR72351.1"/>
    </source>
</evidence>
<name>A0AA37SZM6_9ALTE</name>
<organism evidence="2 3">
    <name type="scientific">Agaribacter marinus</name>
    <dbReference type="NCBI Taxonomy" id="1431249"/>
    <lineage>
        <taxon>Bacteria</taxon>
        <taxon>Pseudomonadati</taxon>
        <taxon>Pseudomonadota</taxon>
        <taxon>Gammaproteobacteria</taxon>
        <taxon>Alteromonadales</taxon>
        <taxon>Alteromonadaceae</taxon>
        <taxon>Agaribacter</taxon>
    </lineage>
</organism>
<keyword evidence="1" id="KW-0732">Signal</keyword>
<evidence type="ECO:0000313" key="3">
    <source>
        <dbReference type="Proteomes" id="UP001156601"/>
    </source>
</evidence>
<gene>
    <name evidence="2" type="ORF">GCM10007852_32590</name>
</gene>
<sequence length="176" mass="19902">MKGLALSVVLVTSLFASEIDANDDKQQLPTPQDCSKIVSDTQRLNCYDNFFKQAVPLASVDTSSPKSIVIEQENTEKQVEINQSDTVKTDVFGVENLRNEDKKQMSSVSDTVISIKKNKLGIRRFTLKNGQVWRETETSRLKIAINEIVVINKGAFSSFYLTTEKSNRRVRVKRIK</sequence>
<feature type="chain" id="PRO_5041273010" description="Organic solvent tolerance-like N-terminal domain-containing protein" evidence="1">
    <location>
        <begin position="22"/>
        <end position="176"/>
    </location>
</feature>
<feature type="signal peptide" evidence="1">
    <location>
        <begin position="1"/>
        <end position="21"/>
    </location>
</feature>
<evidence type="ECO:0008006" key="4">
    <source>
        <dbReference type="Google" id="ProtNLM"/>
    </source>
</evidence>
<reference evidence="2" key="1">
    <citation type="journal article" date="2014" name="Int. J. Syst. Evol. Microbiol.">
        <title>Complete genome sequence of Corynebacterium casei LMG S-19264T (=DSM 44701T), isolated from a smear-ripened cheese.</title>
        <authorList>
            <consortium name="US DOE Joint Genome Institute (JGI-PGF)"/>
            <person name="Walter F."/>
            <person name="Albersmeier A."/>
            <person name="Kalinowski J."/>
            <person name="Ruckert C."/>
        </authorList>
    </citation>
    <scope>NUCLEOTIDE SEQUENCE</scope>
    <source>
        <strain evidence="2">NBRC 110023</strain>
    </source>
</reference>
<dbReference type="EMBL" id="BSOT01000009">
    <property type="protein sequence ID" value="GLR72351.1"/>
    <property type="molecule type" value="Genomic_DNA"/>
</dbReference>
<proteinExistence type="predicted"/>
<keyword evidence="3" id="KW-1185">Reference proteome</keyword>
<comment type="caution">
    <text evidence="2">The sequence shown here is derived from an EMBL/GenBank/DDBJ whole genome shotgun (WGS) entry which is preliminary data.</text>
</comment>
<dbReference type="AlphaFoldDB" id="A0AA37SZM6"/>
<dbReference type="RefSeq" id="WP_284218769.1">
    <property type="nucleotide sequence ID" value="NZ_BSOT01000009.1"/>
</dbReference>
<dbReference type="Proteomes" id="UP001156601">
    <property type="component" value="Unassembled WGS sequence"/>
</dbReference>
<reference evidence="2" key="2">
    <citation type="submission" date="2023-01" db="EMBL/GenBank/DDBJ databases">
        <title>Draft genome sequence of Agaribacter marinus strain NBRC 110023.</title>
        <authorList>
            <person name="Sun Q."/>
            <person name="Mori K."/>
        </authorList>
    </citation>
    <scope>NUCLEOTIDE SEQUENCE</scope>
    <source>
        <strain evidence="2">NBRC 110023</strain>
    </source>
</reference>
<accession>A0AA37SZM6</accession>